<feature type="transmembrane region" description="Helical" evidence="1">
    <location>
        <begin position="151"/>
        <end position="172"/>
    </location>
</feature>
<feature type="transmembrane region" description="Helical" evidence="1">
    <location>
        <begin position="178"/>
        <end position="197"/>
    </location>
</feature>
<dbReference type="EMBL" id="MU864400">
    <property type="protein sequence ID" value="KAK4187573.1"/>
    <property type="molecule type" value="Genomic_DNA"/>
</dbReference>
<name>A0AAN6WTW6_9PEZI</name>
<feature type="transmembrane region" description="Helical" evidence="1">
    <location>
        <begin position="65"/>
        <end position="84"/>
    </location>
</feature>
<comment type="caution">
    <text evidence="2">The sequence shown here is derived from an EMBL/GenBank/DDBJ whole genome shotgun (WGS) entry which is preliminary data.</text>
</comment>
<protein>
    <submittedName>
        <fullName evidence="2">Uncharacterized protein</fullName>
    </submittedName>
</protein>
<sequence>HIPTVLSPTILNNEEDSQTQEHRDHYIKTYPVVKMHALLKAVLTILLLPLRLAIIALDIAIMPDIMLGILPIAMLVFAKMVSLINRATRELVPRQHSPSSLLLIYFDFGGYTRVDVATDRRGRNRDRVSPAFIKDARVGPDPFGTFGTFNISAATTTTVTAATIIVTLVTSVTTATTFPIVAVVSIVGFVALVPVVIV</sequence>
<evidence type="ECO:0000256" key="1">
    <source>
        <dbReference type="SAM" id="Phobius"/>
    </source>
</evidence>
<keyword evidence="1" id="KW-0472">Membrane</keyword>
<organism evidence="2 3">
    <name type="scientific">Podospora australis</name>
    <dbReference type="NCBI Taxonomy" id="1536484"/>
    <lineage>
        <taxon>Eukaryota</taxon>
        <taxon>Fungi</taxon>
        <taxon>Dikarya</taxon>
        <taxon>Ascomycota</taxon>
        <taxon>Pezizomycotina</taxon>
        <taxon>Sordariomycetes</taxon>
        <taxon>Sordariomycetidae</taxon>
        <taxon>Sordariales</taxon>
        <taxon>Podosporaceae</taxon>
        <taxon>Podospora</taxon>
    </lineage>
</organism>
<feature type="non-terminal residue" evidence="2">
    <location>
        <position position="1"/>
    </location>
</feature>
<proteinExistence type="predicted"/>
<reference evidence="2" key="1">
    <citation type="journal article" date="2023" name="Mol. Phylogenet. Evol.">
        <title>Genome-scale phylogeny and comparative genomics of the fungal order Sordariales.</title>
        <authorList>
            <person name="Hensen N."/>
            <person name="Bonometti L."/>
            <person name="Westerberg I."/>
            <person name="Brannstrom I.O."/>
            <person name="Guillou S."/>
            <person name="Cros-Aarteil S."/>
            <person name="Calhoun S."/>
            <person name="Haridas S."/>
            <person name="Kuo A."/>
            <person name="Mondo S."/>
            <person name="Pangilinan J."/>
            <person name="Riley R."/>
            <person name="LaButti K."/>
            <person name="Andreopoulos B."/>
            <person name="Lipzen A."/>
            <person name="Chen C."/>
            <person name="Yan M."/>
            <person name="Daum C."/>
            <person name="Ng V."/>
            <person name="Clum A."/>
            <person name="Steindorff A."/>
            <person name="Ohm R.A."/>
            <person name="Martin F."/>
            <person name="Silar P."/>
            <person name="Natvig D.O."/>
            <person name="Lalanne C."/>
            <person name="Gautier V."/>
            <person name="Ament-Velasquez S.L."/>
            <person name="Kruys A."/>
            <person name="Hutchinson M.I."/>
            <person name="Powell A.J."/>
            <person name="Barry K."/>
            <person name="Miller A.N."/>
            <person name="Grigoriev I.V."/>
            <person name="Debuchy R."/>
            <person name="Gladieux P."/>
            <person name="Hiltunen Thoren M."/>
            <person name="Johannesson H."/>
        </authorList>
    </citation>
    <scope>NUCLEOTIDE SEQUENCE</scope>
    <source>
        <strain evidence="2">PSN309</strain>
    </source>
</reference>
<evidence type="ECO:0000313" key="2">
    <source>
        <dbReference type="EMBL" id="KAK4187573.1"/>
    </source>
</evidence>
<gene>
    <name evidence="2" type="ORF">QBC35DRAFT_551748</name>
</gene>
<keyword evidence="1" id="KW-1133">Transmembrane helix</keyword>
<evidence type="ECO:0000313" key="3">
    <source>
        <dbReference type="Proteomes" id="UP001302126"/>
    </source>
</evidence>
<reference evidence="2" key="2">
    <citation type="submission" date="2023-05" db="EMBL/GenBank/DDBJ databases">
        <authorList>
            <consortium name="Lawrence Berkeley National Laboratory"/>
            <person name="Steindorff A."/>
            <person name="Hensen N."/>
            <person name="Bonometti L."/>
            <person name="Westerberg I."/>
            <person name="Brannstrom I.O."/>
            <person name="Guillou S."/>
            <person name="Cros-Aarteil S."/>
            <person name="Calhoun S."/>
            <person name="Haridas S."/>
            <person name="Kuo A."/>
            <person name="Mondo S."/>
            <person name="Pangilinan J."/>
            <person name="Riley R."/>
            <person name="Labutti K."/>
            <person name="Andreopoulos B."/>
            <person name="Lipzen A."/>
            <person name="Chen C."/>
            <person name="Yanf M."/>
            <person name="Daum C."/>
            <person name="Ng V."/>
            <person name="Clum A."/>
            <person name="Ohm R."/>
            <person name="Martin F."/>
            <person name="Silar P."/>
            <person name="Natvig D."/>
            <person name="Lalanne C."/>
            <person name="Gautier V."/>
            <person name="Ament-Velasquez S.L."/>
            <person name="Kruys A."/>
            <person name="Hutchinson M.I."/>
            <person name="Powell A.J."/>
            <person name="Barry K."/>
            <person name="Miller A.N."/>
            <person name="Grigoriev I.V."/>
            <person name="Debuchy R."/>
            <person name="Gladieux P."/>
            <person name="Thoren M.H."/>
            <person name="Johannesson H."/>
        </authorList>
    </citation>
    <scope>NUCLEOTIDE SEQUENCE</scope>
    <source>
        <strain evidence="2">PSN309</strain>
    </source>
</reference>
<dbReference type="Proteomes" id="UP001302126">
    <property type="component" value="Unassembled WGS sequence"/>
</dbReference>
<keyword evidence="3" id="KW-1185">Reference proteome</keyword>
<keyword evidence="1" id="KW-0812">Transmembrane</keyword>
<accession>A0AAN6WTW6</accession>
<dbReference type="AlphaFoldDB" id="A0AAN6WTW6"/>
<feature type="transmembrane region" description="Helical" evidence="1">
    <location>
        <begin position="37"/>
        <end position="59"/>
    </location>
</feature>